<dbReference type="AlphaFoldDB" id="A0A9D4CQX4"/>
<sequence length="102" mass="11915">MSFLHPSVTNVVSESTTPSPDMNTTYVIVTSYPTSPLHRCIRNKCKCNKCVSRNYCLYRRKPVKRLQNKRYNINYYPPDVFKKPDTTGIKNIHIGLYSLNRQ</sequence>
<evidence type="ECO:0000313" key="1">
    <source>
        <dbReference type="EMBL" id="KAH3728601.1"/>
    </source>
</evidence>
<dbReference type="Proteomes" id="UP000828390">
    <property type="component" value="Unassembled WGS sequence"/>
</dbReference>
<evidence type="ECO:0000313" key="2">
    <source>
        <dbReference type="Proteomes" id="UP000828390"/>
    </source>
</evidence>
<protein>
    <submittedName>
        <fullName evidence="1">Uncharacterized protein</fullName>
    </submittedName>
</protein>
<accession>A0A9D4CQX4</accession>
<gene>
    <name evidence="1" type="ORF">DPMN_054559</name>
</gene>
<reference evidence="1" key="1">
    <citation type="journal article" date="2019" name="bioRxiv">
        <title>The Genome of the Zebra Mussel, Dreissena polymorpha: A Resource for Invasive Species Research.</title>
        <authorList>
            <person name="McCartney M.A."/>
            <person name="Auch B."/>
            <person name="Kono T."/>
            <person name="Mallez S."/>
            <person name="Zhang Y."/>
            <person name="Obille A."/>
            <person name="Becker A."/>
            <person name="Abrahante J.E."/>
            <person name="Garbe J."/>
            <person name="Badalamenti J.P."/>
            <person name="Herman A."/>
            <person name="Mangelson H."/>
            <person name="Liachko I."/>
            <person name="Sullivan S."/>
            <person name="Sone E.D."/>
            <person name="Koren S."/>
            <person name="Silverstein K.A.T."/>
            <person name="Beckman K.B."/>
            <person name="Gohl D.M."/>
        </authorList>
    </citation>
    <scope>NUCLEOTIDE SEQUENCE</scope>
    <source>
        <strain evidence="1">Duluth1</strain>
        <tissue evidence="1">Whole animal</tissue>
    </source>
</reference>
<reference evidence="1" key="2">
    <citation type="submission" date="2020-11" db="EMBL/GenBank/DDBJ databases">
        <authorList>
            <person name="McCartney M.A."/>
            <person name="Auch B."/>
            <person name="Kono T."/>
            <person name="Mallez S."/>
            <person name="Becker A."/>
            <person name="Gohl D.M."/>
            <person name="Silverstein K.A.T."/>
            <person name="Koren S."/>
            <person name="Bechman K.B."/>
            <person name="Herman A."/>
            <person name="Abrahante J.E."/>
            <person name="Garbe J."/>
        </authorList>
    </citation>
    <scope>NUCLEOTIDE SEQUENCE</scope>
    <source>
        <strain evidence="1">Duluth1</strain>
        <tissue evidence="1">Whole animal</tissue>
    </source>
</reference>
<comment type="caution">
    <text evidence="1">The sequence shown here is derived from an EMBL/GenBank/DDBJ whole genome shotgun (WGS) entry which is preliminary data.</text>
</comment>
<dbReference type="EMBL" id="JAIWYP010000012">
    <property type="protein sequence ID" value="KAH3728601.1"/>
    <property type="molecule type" value="Genomic_DNA"/>
</dbReference>
<keyword evidence="2" id="KW-1185">Reference proteome</keyword>
<name>A0A9D4CQX4_DREPO</name>
<organism evidence="1 2">
    <name type="scientific">Dreissena polymorpha</name>
    <name type="common">Zebra mussel</name>
    <name type="synonym">Mytilus polymorpha</name>
    <dbReference type="NCBI Taxonomy" id="45954"/>
    <lineage>
        <taxon>Eukaryota</taxon>
        <taxon>Metazoa</taxon>
        <taxon>Spiralia</taxon>
        <taxon>Lophotrochozoa</taxon>
        <taxon>Mollusca</taxon>
        <taxon>Bivalvia</taxon>
        <taxon>Autobranchia</taxon>
        <taxon>Heteroconchia</taxon>
        <taxon>Euheterodonta</taxon>
        <taxon>Imparidentia</taxon>
        <taxon>Neoheterodontei</taxon>
        <taxon>Myida</taxon>
        <taxon>Dreissenoidea</taxon>
        <taxon>Dreissenidae</taxon>
        <taxon>Dreissena</taxon>
    </lineage>
</organism>
<proteinExistence type="predicted"/>